<feature type="chain" id="PRO_5042209092" evidence="1">
    <location>
        <begin position="17"/>
        <end position="104"/>
    </location>
</feature>
<keyword evidence="3" id="KW-1185">Reference proteome</keyword>
<dbReference type="Proteomes" id="UP001054821">
    <property type="component" value="Chromosome 3"/>
</dbReference>
<sequence>MCLLLRLLYTLPVALERPPRPLYWLPPLLATLVWTLPLSTTMYISPLGQPSDTLSALEEHRALPPKMSGLSTMITPSSALLTRPRMVLAIHGAPGATPPASDWL</sequence>
<comment type="caution">
    <text evidence="2">The sequence shown here is derived from an EMBL/GenBank/DDBJ whole genome shotgun (WGS) entry which is preliminary data.</text>
</comment>
<feature type="signal peptide" evidence="1">
    <location>
        <begin position="1"/>
        <end position="16"/>
    </location>
</feature>
<gene>
    <name evidence="2" type="ORF">L3X38_017152</name>
</gene>
<evidence type="ECO:0000256" key="1">
    <source>
        <dbReference type="SAM" id="SignalP"/>
    </source>
</evidence>
<evidence type="ECO:0000313" key="3">
    <source>
        <dbReference type="Proteomes" id="UP001054821"/>
    </source>
</evidence>
<protein>
    <submittedName>
        <fullName evidence="2">Uncharacterized protein</fullName>
    </submittedName>
</protein>
<dbReference type="AlphaFoldDB" id="A0AAD4Z9S6"/>
<evidence type="ECO:0000313" key="2">
    <source>
        <dbReference type="EMBL" id="KAI5337881.1"/>
    </source>
</evidence>
<proteinExistence type="predicted"/>
<accession>A0AAD4Z9S6</accession>
<name>A0AAD4Z9S6_PRUDU</name>
<organism evidence="2 3">
    <name type="scientific">Prunus dulcis</name>
    <name type="common">Almond</name>
    <name type="synonym">Amygdalus dulcis</name>
    <dbReference type="NCBI Taxonomy" id="3755"/>
    <lineage>
        <taxon>Eukaryota</taxon>
        <taxon>Viridiplantae</taxon>
        <taxon>Streptophyta</taxon>
        <taxon>Embryophyta</taxon>
        <taxon>Tracheophyta</taxon>
        <taxon>Spermatophyta</taxon>
        <taxon>Magnoliopsida</taxon>
        <taxon>eudicotyledons</taxon>
        <taxon>Gunneridae</taxon>
        <taxon>Pentapetalae</taxon>
        <taxon>rosids</taxon>
        <taxon>fabids</taxon>
        <taxon>Rosales</taxon>
        <taxon>Rosaceae</taxon>
        <taxon>Amygdaloideae</taxon>
        <taxon>Amygdaleae</taxon>
        <taxon>Prunus</taxon>
    </lineage>
</organism>
<dbReference type="EMBL" id="JAJFAZ020000003">
    <property type="protein sequence ID" value="KAI5337881.1"/>
    <property type="molecule type" value="Genomic_DNA"/>
</dbReference>
<reference evidence="2 3" key="1">
    <citation type="journal article" date="2022" name="G3 (Bethesda)">
        <title>Whole-genome sequence and methylome profiling of the almond [Prunus dulcis (Mill.) D.A. Webb] cultivar 'Nonpareil'.</title>
        <authorList>
            <person name="D'Amico-Willman K.M."/>
            <person name="Ouma W.Z."/>
            <person name="Meulia T."/>
            <person name="Sideli G.M."/>
            <person name="Gradziel T.M."/>
            <person name="Fresnedo-Ramirez J."/>
        </authorList>
    </citation>
    <scope>NUCLEOTIDE SEQUENCE [LARGE SCALE GENOMIC DNA]</scope>
    <source>
        <strain evidence="2">Clone GOH B32 T37-40</strain>
    </source>
</reference>
<keyword evidence="1" id="KW-0732">Signal</keyword>